<dbReference type="AlphaFoldDB" id="A0A857D2Z0"/>
<name>A0A857D2Z0_MICAE</name>
<dbReference type="RefSeq" id="WP_158199915.1">
    <property type="nucleotide sequence ID" value="NZ_CP046973.1"/>
</dbReference>
<evidence type="ECO:0000259" key="2">
    <source>
        <dbReference type="Pfam" id="PF07007"/>
    </source>
</evidence>
<feature type="domain" description="Lysozyme inhibitor LprI-like N-terminal" evidence="2">
    <location>
        <begin position="42"/>
        <end position="132"/>
    </location>
</feature>
<gene>
    <name evidence="3" type="ORF">GQR42_10430</name>
</gene>
<keyword evidence="1" id="KW-0732">Signal</keyword>
<feature type="chain" id="PRO_5032830214" evidence="1">
    <location>
        <begin position="26"/>
        <end position="155"/>
    </location>
</feature>
<dbReference type="InterPro" id="IPR009739">
    <property type="entry name" value="LprI-like_N"/>
</dbReference>
<dbReference type="EMBL" id="CP046973">
    <property type="protein sequence ID" value="QGZ89915.1"/>
    <property type="molecule type" value="Genomic_DNA"/>
</dbReference>
<evidence type="ECO:0000313" key="3">
    <source>
        <dbReference type="EMBL" id="QGZ89915.1"/>
    </source>
</evidence>
<dbReference type="PANTHER" id="PTHR39176:SF1">
    <property type="entry name" value="PERIPLASMIC PROTEIN"/>
    <property type="match status" value="1"/>
</dbReference>
<feature type="signal peptide" evidence="1">
    <location>
        <begin position="1"/>
        <end position="25"/>
    </location>
</feature>
<organism evidence="3 4">
    <name type="scientific">Microcystis aeruginosa FD4</name>
    <dbReference type="NCBI Taxonomy" id="2686288"/>
    <lineage>
        <taxon>Bacteria</taxon>
        <taxon>Bacillati</taxon>
        <taxon>Cyanobacteriota</taxon>
        <taxon>Cyanophyceae</taxon>
        <taxon>Oscillatoriophycideae</taxon>
        <taxon>Chroococcales</taxon>
        <taxon>Microcystaceae</taxon>
        <taxon>Microcystis</taxon>
    </lineage>
</organism>
<evidence type="ECO:0000313" key="4">
    <source>
        <dbReference type="Proteomes" id="UP000438345"/>
    </source>
</evidence>
<dbReference type="Pfam" id="PF07007">
    <property type="entry name" value="LprI"/>
    <property type="match status" value="1"/>
</dbReference>
<reference evidence="3 4" key="1">
    <citation type="submission" date="2019-12" db="EMBL/GenBank/DDBJ databases">
        <title>Complete genome sequence of Microcystis aeruginosa strain FD4.</title>
        <authorList>
            <person name="Urakawa H."/>
        </authorList>
    </citation>
    <scope>NUCLEOTIDE SEQUENCE [LARGE SCALE GENOMIC DNA]</scope>
    <source>
        <strain evidence="3 4">FD4</strain>
    </source>
</reference>
<dbReference type="Proteomes" id="UP000438345">
    <property type="component" value="Chromosome"/>
</dbReference>
<evidence type="ECO:0000256" key="1">
    <source>
        <dbReference type="SAM" id="SignalP"/>
    </source>
</evidence>
<dbReference type="Gene3D" id="1.20.1270.180">
    <property type="match status" value="1"/>
</dbReference>
<dbReference type="PANTHER" id="PTHR39176">
    <property type="entry name" value="PERIPLASMIC PROTEIN-RELATED"/>
    <property type="match status" value="1"/>
</dbReference>
<accession>A0A857D2Z0</accession>
<proteinExistence type="predicted"/>
<protein>
    <submittedName>
        <fullName evidence="3">DUF1311 domain-containing protein</fullName>
    </submittedName>
</protein>
<sequence>MDKFLLTVLGIASLFAVGMATPSIAGPTSAATNLQLAQRPNCNNPQTQSEMNICASIAYQNADRKLNQVYRQLLPKLSAARQQKLISAQQAWIKFRDSSCEFERSAFEGGSIAPMIYSNCLAAVTEQRTKDLRRYLGSAEKVFPGGRVWGVGCGV</sequence>